<feature type="domain" description="Aminoglycoside phosphotransferase" evidence="1">
    <location>
        <begin position="21"/>
        <end position="252"/>
    </location>
</feature>
<evidence type="ECO:0000313" key="4">
    <source>
        <dbReference type="Proteomes" id="UP000715441"/>
    </source>
</evidence>
<gene>
    <name evidence="3" type="ORF">HFP15_09885</name>
</gene>
<dbReference type="InterPro" id="IPR041726">
    <property type="entry name" value="ACAD10_11_N"/>
</dbReference>
<dbReference type="Proteomes" id="UP000715441">
    <property type="component" value="Unassembled WGS sequence"/>
</dbReference>
<dbReference type="Pfam" id="PF01636">
    <property type="entry name" value="APH"/>
    <property type="match status" value="1"/>
</dbReference>
<feature type="domain" description="DUF6285" evidence="2">
    <location>
        <begin position="356"/>
        <end position="436"/>
    </location>
</feature>
<sequence>MNAGLGEALAERLGAAAVTGLRRLSAGASRETWSFDADGAALILRRDPPGLPRPAEMVREAECFRAAADAGVPVPALVAAGDGSDAVGSPYLVVERLDGETLPSRLLRDDRWAAVRTGLARELGRVLARIHRVPLDQVPSLVRVPDRLAALRAQHDEFPAARPAIEVAFRWLAAHRPPEVPSALVHGDFRNGNLLIAPDGLRAVLDWELAHVGDPREDLGWLCNRAWRFGAAGEVGGFGDRAELFAGYAEVAGSSPDPEAVHWWEVFGCVHWAAICGIQARRHLSGGERSIELAVLGRRAVEAEYDALLTLGLAGADAPGDPLDAAPHTAPFGHPTADELLDAVAEFLTGELVAGDERSRYLARVARTAVTVVRRELRSGDGHEAHRKRLAALGCADDGELGTAIRSGALDPADADVPAAVRSSVLTRLAAANPRYPTTRD</sequence>
<organism evidence="3 4">
    <name type="scientific">Amycolatopsis acididurans</name>
    <dbReference type="NCBI Taxonomy" id="2724524"/>
    <lineage>
        <taxon>Bacteria</taxon>
        <taxon>Bacillati</taxon>
        <taxon>Actinomycetota</taxon>
        <taxon>Actinomycetes</taxon>
        <taxon>Pseudonocardiales</taxon>
        <taxon>Pseudonocardiaceae</taxon>
        <taxon>Amycolatopsis</taxon>
    </lineage>
</organism>
<reference evidence="3 4" key="1">
    <citation type="submission" date="2020-04" db="EMBL/GenBank/DDBJ databases">
        <title>Novel species.</title>
        <authorList>
            <person name="Teo W.F.A."/>
            <person name="Lipun K."/>
            <person name="Srisuk N."/>
            <person name="Duangmal K."/>
        </authorList>
    </citation>
    <scope>NUCLEOTIDE SEQUENCE [LARGE SCALE GENOMIC DNA]</scope>
    <source>
        <strain evidence="3 4">K13G38</strain>
    </source>
</reference>
<dbReference type="InterPro" id="IPR011009">
    <property type="entry name" value="Kinase-like_dom_sf"/>
</dbReference>
<accession>A0ABX1J4H4</accession>
<keyword evidence="4" id="KW-1185">Reference proteome</keyword>
<dbReference type="Gene3D" id="3.30.200.20">
    <property type="entry name" value="Phosphorylase Kinase, domain 1"/>
    <property type="match status" value="1"/>
</dbReference>
<dbReference type="RefSeq" id="WP_168513863.1">
    <property type="nucleotide sequence ID" value="NZ_JAAXLS010000004.1"/>
</dbReference>
<dbReference type="InterPro" id="IPR002575">
    <property type="entry name" value="Aminoglycoside_PTrfase"/>
</dbReference>
<dbReference type="CDD" id="cd05154">
    <property type="entry name" value="ACAD10_11_N-like"/>
    <property type="match status" value="1"/>
</dbReference>
<dbReference type="PANTHER" id="PTHR21310:SF57">
    <property type="entry name" value="BLR2944 PROTEIN"/>
    <property type="match status" value="1"/>
</dbReference>
<evidence type="ECO:0000313" key="3">
    <source>
        <dbReference type="EMBL" id="NKQ53191.1"/>
    </source>
</evidence>
<proteinExistence type="predicted"/>
<dbReference type="SUPFAM" id="SSF56112">
    <property type="entry name" value="Protein kinase-like (PK-like)"/>
    <property type="match status" value="1"/>
</dbReference>
<evidence type="ECO:0000259" key="2">
    <source>
        <dbReference type="Pfam" id="PF19802"/>
    </source>
</evidence>
<dbReference type="Gene3D" id="3.90.1200.10">
    <property type="match status" value="1"/>
</dbReference>
<dbReference type="InterPro" id="IPR046252">
    <property type="entry name" value="DUF6285"/>
</dbReference>
<evidence type="ECO:0000259" key="1">
    <source>
        <dbReference type="Pfam" id="PF01636"/>
    </source>
</evidence>
<comment type="caution">
    <text evidence="3">The sequence shown here is derived from an EMBL/GenBank/DDBJ whole genome shotgun (WGS) entry which is preliminary data.</text>
</comment>
<dbReference type="PANTHER" id="PTHR21310">
    <property type="entry name" value="AMINOGLYCOSIDE PHOSPHOTRANSFERASE-RELATED-RELATED"/>
    <property type="match status" value="1"/>
</dbReference>
<dbReference type="EMBL" id="JAAXLS010000004">
    <property type="protein sequence ID" value="NKQ53191.1"/>
    <property type="molecule type" value="Genomic_DNA"/>
</dbReference>
<dbReference type="Pfam" id="PF19802">
    <property type="entry name" value="DUF6285"/>
    <property type="match status" value="1"/>
</dbReference>
<dbReference type="InterPro" id="IPR051678">
    <property type="entry name" value="AGP_Transferase"/>
</dbReference>
<protein>
    <submittedName>
        <fullName evidence="3">Phosphotransferase family protein</fullName>
    </submittedName>
</protein>
<name>A0ABX1J4H4_9PSEU</name>